<dbReference type="SUPFAM" id="SSF57701">
    <property type="entry name" value="Zn2/Cys6 DNA-binding domain"/>
    <property type="match status" value="1"/>
</dbReference>
<accession>A0A6A5TKN0</accession>
<dbReference type="OrthoDB" id="5126878at2759"/>
<dbReference type="InterPro" id="IPR001138">
    <property type="entry name" value="Zn2Cys6_DnaBD"/>
</dbReference>
<proteinExistence type="predicted"/>
<evidence type="ECO:0000313" key="4">
    <source>
        <dbReference type="Proteomes" id="UP000800035"/>
    </source>
</evidence>
<evidence type="ECO:0000313" key="3">
    <source>
        <dbReference type="EMBL" id="KAF1952958.1"/>
    </source>
</evidence>
<dbReference type="CDD" id="cd00067">
    <property type="entry name" value="GAL4"/>
    <property type="match status" value="1"/>
</dbReference>
<gene>
    <name evidence="3" type="ORF">CC80DRAFT_537972</name>
</gene>
<protein>
    <recommendedName>
        <fullName evidence="2">Zn(2)-C6 fungal-type domain-containing protein</fullName>
    </recommendedName>
</protein>
<evidence type="ECO:0000259" key="2">
    <source>
        <dbReference type="PROSITE" id="PS50048"/>
    </source>
</evidence>
<dbReference type="SMART" id="SM00066">
    <property type="entry name" value="GAL4"/>
    <property type="match status" value="1"/>
</dbReference>
<keyword evidence="4" id="KW-1185">Reference proteome</keyword>
<dbReference type="InterPro" id="IPR036864">
    <property type="entry name" value="Zn2-C6_fun-type_DNA-bd_sf"/>
</dbReference>
<reference evidence="3" key="1">
    <citation type="journal article" date="2020" name="Stud. Mycol.">
        <title>101 Dothideomycetes genomes: a test case for predicting lifestyles and emergence of pathogens.</title>
        <authorList>
            <person name="Haridas S."/>
            <person name="Albert R."/>
            <person name="Binder M."/>
            <person name="Bloem J."/>
            <person name="Labutti K."/>
            <person name="Salamov A."/>
            <person name="Andreopoulos B."/>
            <person name="Baker S."/>
            <person name="Barry K."/>
            <person name="Bills G."/>
            <person name="Bluhm B."/>
            <person name="Cannon C."/>
            <person name="Castanera R."/>
            <person name="Culley D."/>
            <person name="Daum C."/>
            <person name="Ezra D."/>
            <person name="Gonzalez J."/>
            <person name="Henrissat B."/>
            <person name="Kuo A."/>
            <person name="Liang C."/>
            <person name="Lipzen A."/>
            <person name="Lutzoni F."/>
            <person name="Magnuson J."/>
            <person name="Mondo S."/>
            <person name="Nolan M."/>
            <person name="Ohm R."/>
            <person name="Pangilinan J."/>
            <person name="Park H.-J."/>
            <person name="Ramirez L."/>
            <person name="Alfaro M."/>
            <person name="Sun H."/>
            <person name="Tritt A."/>
            <person name="Yoshinaga Y."/>
            <person name="Zwiers L.-H."/>
            <person name="Turgeon B."/>
            <person name="Goodwin S."/>
            <person name="Spatafora J."/>
            <person name="Crous P."/>
            <person name="Grigoriev I."/>
        </authorList>
    </citation>
    <scope>NUCLEOTIDE SEQUENCE</scope>
    <source>
        <strain evidence="3">CBS 675.92</strain>
    </source>
</reference>
<evidence type="ECO:0000256" key="1">
    <source>
        <dbReference type="ARBA" id="ARBA00023242"/>
    </source>
</evidence>
<dbReference type="Proteomes" id="UP000800035">
    <property type="component" value="Unassembled WGS sequence"/>
</dbReference>
<dbReference type="Gene3D" id="4.10.240.10">
    <property type="entry name" value="Zn(2)-C6 fungal-type DNA-binding domain"/>
    <property type="match status" value="1"/>
</dbReference>
<dbReference type="AlphaFoldDB" id="A0A6A5TKN0"/>
<dbReference type="PANTHER" id="PTHR38111">
    <property type="entry name" value="ZN(2)-C6 FUNGAL-TYPE DOMAIN-CONTAINING PROTEIN-RELATED"/>
    <property type="match status" value="1"/>
</dbReference>
<dbReference type="EMBL" id="ML977007">
    <property type="protein sequence ID" value="KAF1952958.1"/>
    <property type="molecule type" value="Genomic_DNA"/>
</dbReference>
<name>A0A6A5TKN0_9PLEO</name>
<feature type="domain" description="Zn(2)-C6 fungal-type" evidence="2">
    <location>
        <begin position="6"/>
        <end position="36"/>
    </location>
</feature>
<sequence>MTITGKCETCRQRKVKCDEKKPACSPCCKGNRSCAYNFGNISAIVVEDPTKFSKHGKTKVAPMVYPLMQFSDITNSSPVSPLSKRSFEPADFQTTTERDADQGKGVFRTLAMVSRDKANAVRKQPSARRKRRLEIHLDHLKRASALLLYRPSAPTVALASRYISLLQARPSEQQPFSILGSWILSIPSRIGNSGHVDLAVEYMIDSFNVYRQDNFTNRNVALTSKAEALKVLQIAVDNEKSRATYDTILAMKIHFAAEIFMGIHNGYHMIHSVGLAEILREGPPVGFDEEHYWSFLDQTYMDDVSEAAVAGRVSVYDNEFYLNATSPSSIPSDATTFFRASTALMHVFVQLPRLICLVRHAIQHSDEDTDIRASAISLAESLWMLDPSNIIKQVMLDSTILIPTPPHPDVADIITDSYHFNSVDSSIQASRYWYFVINLCGVTEMLYLQFPTEAANSLLPDIETVHQRDIDAAISLARCVRYSLDTCPSLPLVPLRLHTHFQISVGTWYRLIRRLERQQEALSKSNVTNDNPLSPNLSELDLTEKLRKAQRMEQWVIDECNRLHVEWKVDPVHKKFLTAAVEDMSGGPIPDWLPTSVSFECEDGNMVMRLEYSLSRPGLKEIGEMKEWLKRSVTTPSPFHKNAKTGLTPSIW</sequence>
<dbReference type="GO" id="GO:0008270">
    <property type="term" value="F:zinc ion binding"/>
    <property type="evidence" value="ECO:0007669"/>
    <property type="project" value="InterPro"/>
</dbReference>
<dbReference type="Pfam" id="PF00172">
    <property type="entry name" value="Zn_clus"/>
    <property type="match status" value="1"/>
</dbReference>
<dbReference type="PANTHER" id="PTHR38111:SF2">
    <property type="entry name" value="FINGER DOMAIN PROTEIN, PUTATIVE (AFU_ORTHOLOGUE AFUA_1G01560)-RELATED"/>
    <property type="match status" value="1"/>
</dbReference>
<organism evidence="3 4">
    <name type="scientific">Byssothecium circinans</name>
    <dbReference type="NCBI Taxonomy" id="147558"/>
    <lineage>
        <taxon>Eukaryota</taxon>
        <taxon>Fungi</taxon>
        <taxon>Dikarya</taxon>
        <taxon>Ascomycota</taxon>
        <taxon>Pezizomycotina</taxon>
        <taxon>Dothideomycetes</taxon>
        <taxon>Pleosporomycetidae</taxon>
        <taxon>Pleosporales</taxon>
        <taxon>Massarineae</taxon>
        <taxon>Massarinaceae</taxon>
        <taxon>Byssothecium</taxon>
    </lineage>
</organism>
<dbReference type="PROSITE" id="PS50048">
    <property type="entry name" value="ZN2_CY6_FUNGAL_2"/>
    <property type="match status" value="1"/>
</dbReference>
<dbReference type="InterPro" id="IPR053178">
    <property type="entry name" value="Osmoadaptation_assoc"/>
</dbReference>
<keyword evidence="1" id="KW-0539">Nucleus</keyword>
<dbReference type="GO" id="GO:0000981">
    <property type="term" value="F:DNA-binding transcription factor activity, RNA polymerase II-specific"/>
    <property type="evidence" value="ECO:0007669"/>
    <property type="project" value="InterPro"/>
</dbReference>